<dbReference type="InterPro" id="IPR036318">
    <property type="entry name" value="FAD-bd_PCMH-like_sf"/>
</dbReference>
<protein>
    <submittedName>
        <fullName evidence="6">FAD-binding oxidoreductase</fullName>
    </submittedName>
</protein>
<dbReference type="AlphaFoldDB" id="A0A433JA37"/>
<dbReference type="InterPro" id="IPR004113">
    <property type="entry name" value="FAD-bd_oxidored_4_C"/>
</dbReference>
<comment type="cofactor">
    <cofactor evidence="1">
        <name>FAD</name>
        <dbReference type="ChEBI" id="CHEBI:57692"/>
    </cofactor>
</comment>
<dbReference type="Gene3D" id="3.30.70.2190">
    <property type="match status" value="1"/>
</dbReference>
<dbReference type="InterPro" id="IPR016171">
    <property type="entry name" value="Vanillyl_alc_oxidase_C-sub2"/>
</dbReference>
<dbReference type="Proteomes" id="UP000280346">
    <property type="component" value="Unassembled WGS sequence"/>
</dbReference>
<dbReference type="Gene3D" id="3.30.43.10">
    <property type="entry name" value="Uridine Diphospho-n-acetylenolpyruvylglucosamine Reductase, domain 2"/>
    <property type="match status" value="1"/>
</dbReference>
<comment type="similarity">
    <text evidence="2">Belongs to the FAD-binding oxidoreductase/transferase type 4 family.</text>
</comment>
<dbReference type="InterPro" id="IPR051264">
    <property type="entry name" value="FAD-oxidored/transferase_4"/>
</dbReference>
<dbReference type="InterPro" id="IPR016164">
    <property type="entry name" value="FAD-linked_Oxase-like_C"/>
</dbReference>
<evidence type="ECO:0000256" key="2">
    <source>
        <dbReference type="ARBA" id="ARBA00008000"/>
    </source>
</evidence>
<keyword evidence="3" id="KW-0285">Flavoprotein</keyword>
<reference evidence="6 7" key="1">
    <citation type="submission" date="2018-12" db="EMBL/GenBank/DDBJ databases">
        <authorList>
            <person name="Yang Y."/>
        </authorList>
    </citation>
    <scope>NUCLEOTIDE SEQUENCE [LARGE SCALE GENOMIC DNA]</scope>
    <source>
        <strain evidence="6 7">GSF71</strain>
    </source>
</reference>
<dbReference type="Gene3D" id="3.30.465.10">
    <property type="match status" value="1"/>
</dbReference>
<dbReference type="InterPro" id="IPR016167">
    <property type="entry name" value="FAD-bd_PCMH_sub1"/>
</dbReference>
<proteinExistence type="inferred from homology"/>
<dbReference type="PANTHER" id="PTHR43716:SF2">
    <property type="entry name" value="BLL6224 PROTEIN"/>
    <property type="match status" value="1"/>
</dbReference>
<evidence type="ECO:0000313" key="6">
    <source>
        <dbReference type="EMBL" id="RUQ72182.1"/>
    </source>
</evidence>
<dbReference type="SUPFAM" id="SSF56176">
    <property type="entry name" value="FAD-binding/transporter-associated domain-like"/>
    <property type="match status" value="1"/>
</dbReference>
<dbReference type="Gene3D" id="3.30.70.2740">
    <property type="match status" value="1"/>
</dbReference>
<evidence type="ECO:0000256" key="3">
    <source>
        <dbReference type="ARBA" id="ARBA00022630"/>
    </source>
</evidence>
<dbReference type="RefSeq" id="WP_126997888.1">
    <property type="nucleotide sequence ID" value="NZ_JBNPXW010000005.1"/>
</dbReference>
<dbReference type="FunFam" id="1.10.45.10:FF:000001">
    <property type="entry name" value="D-lactate dehydrogenase mitochondrial"/>
    <property type="match status" value="1"/>
</dbReference>
<dbReference type="GO" id="GO:0003824">
    <property type="term" value="F:catalytic activity"/>
    <property type="evidence" value="ECO:0007669"/>
    <property type="project" value="InterPro"/>
</dbReference>
<sequence length="469" mass="49188">MLTVRDRLIERLGPSGVLSDPADLTPYVTGPRRFTGACGLVARPATVEETAAVVALAAEHGCPVVPQGGNTGLCDGAIPTDPRAILLNLGRMNRIRAVDPLSYTMTAEAGVILAHAQAAAADADLLFPLSLGAEGSCQIGGNLATNAGGKSVLRYGSARDLVLGLEVVLPDGRIWNGLRSLRKDNTGGDLKQLFLGSEGTLGIITAALLKLQPSVADTACAFAAVADPLAALKLLDRLRRRTGDAISSFELMNAYALEVAVRHLPGAVHPLSEPAAWTVLVELSSSRAGGDLNALLTEALAEALEDGLVTDATLAQNTAQTAAFWRLRDEGATLYWKEGGLLLHDPSVPLARVPDFIERVEREVGRAVPGARIASFGHIGDGNIHVCVSQPKGMDKRAFLALRGLVQDLVYGAAVDLGGSFSAEHGIGRLKMDELVRYRPPVEIALMTTLKRALDPAGLMNPGKVLAAP</sequence>
<dbReference type="InterPro" id="IPR016169">
    <property type="entry name" value="FAD-bd_PCMH_sub2"/>
</dbReference>
<dbReference type="PANTHER" id="PTHR43716">
    <property type="entry name" value="D-2-HYDROXYGLUTARATE DEHYDROGENASE, MITOCHONDRIAL"/>
    <property type="match status" value="1"/>
</dbReference>
<dbReference type="EMBL" id="RZIJ01000007">
    <property type="protein sequence ID" value="RUQ72182.1"/>
    <property type="molecule type" value="Genomic_DNA"/>
</dbReference>
<accession>A0A433JA37</accession>
<evidence type="ECO:0000256" key="1">
    <source>
        <dbReference type="ARBA" id="ARBA00001974"/>
    </source>
</evidence>
<dbReference type="PROSITE" id="PS51387">
    <property type="entry name" value="FAD_PCMH"/>
    <property type="match status" value="1"/>
</dbReference>
<dbReference type="GO" id="GO:0071949">
    <property type="term" value="F:FAD binding"/>
    <property type="evidence" value="ECO:0007669"/>
    <property type="project" value="InterPro"/>
</dbReference>
<dbReference type="InterPro" id="IPR016166">
    <property type="entry name" value="FAD-bd_PCMH"/>
</dbReference>
<dbReference type="GO" id="GO:0022904">
    <property type="term" value="P:respiratory electron transport chain"/>
    <property type="evidence" value="ECO:0007669"/>
    <property type="project" value="TreeGrafter"/>
</dbReference>
<dbReference type="InterPro" id="IPR006094">
    <property type="entry name" value="Oxid_FAD_bind_N"/>
</dbReference>
<organism evidence="6 7">
    <name type="scientific">Azospirillum doebereinerae</name>
    <dbReference type="NCBI Taxonomy" id="92933"/>
    <lineage>
        <taxon>Bacteria</taxon>
        <taxon>Pseudomonadati</taxon>
        <taxon>Pseudomonadota</taxon>
        <taxon>Alphaproteobacteria</taxon>
        <taxon>Rhodospirillales</taxon>
        <taxon>Azospirillaceae</taxon>
        <taxon>Azospirillum</taxon>
    </lineage>
</organism>
<dbReference type="SUPFAM" id="SSF55103">
    <property type="entry name" value="FAD-linked oxidases, C-terminal domain"/>
    <property type="match status" value="1"/>
</dbReference>
<dbReference type="Pfam" id="PF01565">
    <property type="entry name" value="FAD_binding_4"/>
    <property type="match status" value="1"/>
</dbReference>
<evidence type="ECO:0000313" key="7">
    <source>
        <dbReference type="Proteomes" id="UP000280346"/>
    </source>
</evidence>
<name>A0A433JA37_9PROT</name>
<gene>
    <name evidence="6" type="ORF">EJ913_11560</name>
</gene>
<evidence type="ECO:0000256" key="4">
    <source>
        <dbReference type="ARBA" id="ARBA00022827"/>
    </source>
</evidence>
<feature type="domain" description="FAD-binding PCMH-type" evidence="5">
    <location>
        <begin position="34"/>
        <end position="214"/>
    </location>
</feature>
<dbReference type="OrthoDB" id="9815648at2"/>
<comment type="caution">
    <text evidence="6">The sequence shown here is derived from an EMBL/GenBank/DDBJ whole genome shotgun (WGS) entry which is preliminary data.</text>
</comment>
<evidence type="ECO:0000259" key="5">
    <source>
        <dbReference type="PROSITE" id="PS51387"/>
    </source>
</evidence>
<keyword evidence="4" id="KW-0274">FAD</keyword>
<keyword evidence="7" id="KW-1185">Reference proteome</keyword>
<dbReference type="Pfam" id="PF02913">
    <property type="entry name" value="FAD-oxidase_C"/>
    <property type="match status" value="1"/>
</dbReference>
<dbReference type="Gene3D" id="1.10.45.10">
    <property type="entry name" value="Vanillyl-alcohol Oxidase, Chain A, domain 4"/>
    <property type="match status" value="1"/>
</dbReference>